<dbReference type="InterPro" id="IPR051461">
    <property type="entry name" value="UPF0750_membrane"/>
</dbReference>
<evidence type="ECO:0000256" key="3">
    <source>
        <dbReference type="ARBA" id="ARBA00022692"/>
    </source>
</evidence>
<accession>A0A316A0Z1</accession>
<dbReference type="PANTHER" id="PTHR33545">
    <property type="entry name" value="UPF0750 MEMBRANE PROTEIN YITT-RELATED"/>
    <property type="match status" value="1"/>
</dbReference>
<dbReference type="Gene3D" id="3.30.70.120">
    <property type="match status" value="1"/>
</dbReference>
<dbReference type="InterPro" id="IPR003740">
    <property type="entry name" value="YitT"/>
</dbReference>
<evidence type="ECO:0000256" key="6">
    <source>
        <dbReference type="SAM" id="Phobius"/>
    </source>
</evidence>
<keyword evidence="2" id="KW-1003">Cell membrane</keyword>
<feature type="domain" description="DUF2179" evidence="7">
    <location>
        <begin position="228"/>
        <end position="282"/>
    </location>
</feature>
<organism evidence="8 9">
    <name type="scientific">Faecalicatena contorta</name>
    <dbReference type="NCBI Taxonomy" id="39482"/>
    <lineage>
        <taxon>Bacteria</taxon>
        <taxon>Bacillati</taxon>
        <taxon>Bacillota</taxon>
        <taxon>Clostridia</taxon>
        <taxon>Lachnospirales</taxon>
        <taxon>Lachnospiraceae</taxon>
        <taxon>Faecalicatena</taxon>
    </lineage>
</organism>
<dbReference type="RefSeq" id="WP_109709063.1">
    <property type="nucleotide sequence ID" value="NZ_QGDS01000002.1"/>
</dbReference>
<gene>
    <name evidence="8" type="ORF">SAMN05216529_102284</name>
</gene>
<dbReference type="Pfam" id="PF10035">
    <property type="entry name" value="DUF2179"/>
    <property type="match status" value="1"/>
</dbReference>
<feature type="transmembrane region" description="Helical" evidence="6">
    <location>
        <begin position="113"/>
        <end position="134"/>
    </location>
</feature>
<dbReference type="CDD" id="cd16380">
    <property type="entry name" value="YitT_C"/>
    <property type="match status" value="1"/>
</dbReference>
<dbReference type="PANTHER" id="PTHR33545:SF9">
    <property type="entry name" value="UPF0750 MEMBRANE PROTEIN YITE"/>
    <property type="match status" value="1"/>
</dbReference>
<dbReference type="InterPro" id="IPR015867">
    <property type="entry name" value="N-reg_PII/ATP_PRibTrfase_C"/>
</dbReference>
<feature type="transmembrane region" description="Helical" evidence="6">
    <location>
        <begin position="60"/>
        <end position="78"/>
    </location>
</feature>
<evidence type="ECO:0000256" key="4">
    <source>
        <dbReference type="ARBA" id="ARBA00022989"/>
    </source>
</evidence>
<keyword evidence="4 6" id="KW-1133">Transmembrane helix</keyword>
<evidence type="ECO:0000256" key="2">
    <source>
        <dbReference type="ARBA" id="ARBA00022475"/>
    </source>
</evidence>
<reference evidence="9" key="1">
    <citation type="submission" date="2017-07" db="EMBL/GenBank/DDBJ databases">
        <authorList>
            <person name="Varghese N."/>
            <person name="Submissions S."/>
        </authorList>
    </citation>
    <scope>NUCLEOTIDE SEQUENCE [LARGE SCALE GENOMIC DNA]</scope>
    <source>
        <strain evidence="9">NLAE-zl-C134</strain>
    </source>
</reference>
<dbReference type="AlphaFoldDB" id="A0A316A0Z1"/>
<evidence type="ECO:0000259" key="7">
    <source>
        <dbReference type="Pfam" id="PF10035"/>
    </source>
</evidence>
<dbReference type="PIRSF" id="PIRSF006483">
    <property type="entry name" value="Membrane_protein_YitT"/>
    <property type="match status" value="1"/>
</dbReference>
<evidence type="ECO:0000313" key="8">
    <source>
        <dbReference type="EMBL" id="SUQ13067.1"/>
    </source>
</evidence>
<evidence type="ECO:0000256" key="5">
    <source>
        <dbReference type="ARBA" id="ARBA00023136"/>
    </source>
</evidence>
<dbReference type="OrthoDB" id="3180973at2"/>
<keyword evidence="5 6" id="KW-0472">Membrane</keyword>
<dbReference type="Proteomes" id="UP000254051">
    <property type="component" value="Unassembled WGS sequence"/>
</dbReference>
<protein>
    <submittedName>
        <fullName evidence="8">Uncharacterized membrane-anchored protein YitT, contains DUF161 and DUF2179 domains</fullName>
    </submittedName>
</protein>
<dbReference type="Pfam" id="PF02588">
    <property type="entry name" value="YitT_membrane"/>
    <property type="match status" value="1"/>
</dbReference>
<evidence type="ECO:0000313" key="9">
    <source>
        <dbReference type="Proteomes" id="UP000254051"/>
    </source>
</evidence>
<keyword evidence="3 6" id="KW-0812">Transmembrane</keyword>
<name>A0A316A0Z1_9FIRM</name>
<sequence length="289" mass="31533">MRGYRERPVYMKYVYIVVGTGIVSFAIKCIYEPNSLVVGGFSGLAIIIKSLTEGIVPGGVPLWFTNIALNLPVFLAALKVKGKNFIGKTLFSTIMVSFWLGIIPSVSFIENNILLAAIFGGALQGLGMGLVFLTKATTGGTDMVGAIIQNYLRQFSVARIMMVIDAVIVIVGGYVFGIERALYAIITIVVVNRIADAIIEGIKFAKAAYIITDKYEEVSNAIMHKVDRGLTGIYAKGMYTGTDRYLLFCVVTKKELVHLKELVGKIDENAFIIVSDAREVMGEGFFPVE</sequence>
<proteinExistence type="predicted"/>
<dbReference type="EMBL" id="UHJJ01000002">
    <property type="protein sequence ID" value="SUQ13067.1"/>
    <property type="molecule type" value="Genomic_DNA"/>
</dbReference>
<feature type="transmembrane region" description="Helical" evidence="6">
    <location>
        <begin position="12"/>
        <end position="31"/>
    </location>
</feature>
<keyword evidence="9" id="KW-1185">Reference proteome</keyword>
<dbReference type="GO" id="GO:0005886">
    <property type="term" value="C:plasma membrane"/>
    <property type="evidence" value="ECO:0007669"/>
    <property type="project" value="UniProtKB-SubCell"/>
</dbReference>
<dbReference type="InterPro" id="IPR019264">
    <property type="entry name" value="DUF2179"/>
</dbReference>
<comment type="subcellular location">
    <subcellularLocation>
        <location evidence="1">Cell membrane</location>
        <topology evidence="1">Multi-pass membrane protein</topology>
    </subcellularLocation>
</comment>
<evidence type="ECO:0000256" key="1">
    <source>
        <dbReference type="ARBA" id="ARBA00004651"/>
    </source>
</evidence>
<feature type="transmembrane region" description="Helical" evidence="6">
    <location>
        <begin position="155"/>
        <end position="175"/>
    </location>
</feature>
<feature type="transmembrane region" description="Helical" evidence="6">
    <location>
        <begin position="90"/>
        <end position="107"/>
    </location>
</feature>